<dbReference type="EC" id="1.3.1.76" evidence="1"/>
<dbReference type="InterPro" id="IPR050161">
    <property type="entry name" value="Siro_Cobalamin_biosynth"/>
</dbReference>
<evidence type="ECO:0000256" key="10">
    <source>
        <dbReference type="RuleBase" id="RU003960"/>
    </source>
</evidence>
<evidence type="ECO:0000259" key="13">
    <source>
        <dbReference type="Pfam" id="PF14824"/>
    </source>
</evidence>
<accession>A0A0D0E7Z2</accession>
<dbReference type="CDD" id="cd11642">
    <property type="entry name" value="SUMT"/>
    <property type="match status" value="1"/>
</dbReference>
<dbReference type="Gene3D" id="3.40.1010.10">
    <property type="entry name" value="Cobalt-precorrin-4 Transmethylase, Domain 1"/>
    <property type="match status" value="1"/>
</dbReference>
<dbReference type="InterPro" id="IPR006366">
    <property type="entry name" value="CobA/CysG_C"/>
</dbReference>
<reference evidence="15" key="2">
    <citation type="submission" date="2015-01" db="EMBL/GenBank/DDBJ databases">
        <title>Evolutionary Origins and Diversification of the Mycorrhizal Mutualists.</title>
        <authorList>
            <consortium name="DOE Joint Genome Institute"/>
            <consortium name="Mycorrhizal Genomics Consortium"/>
            <person name="Kohler A."/>
            <person name="Kuo A."/>
            <person name="Nagy L.G."/>
            <person name="Floudas D."/>
            <person name="Copeland A."/>
            <person name="Barry K.W."/>
            <person name="Cichocki N."/>
            <person name="Veneault-Fourrey C."/>
            <person name="LaButti K."/>
            <person name="Lindquist E.A."/>
            <person name="Lipzen A."/>
            <person name="Lundell T."/>
            <person name="Morin E."/>
            <person name="Murat C."/>
            <person name="Riley R."/>
            <person name="Ohm R."/>
            <person name="Sun H."/>
            <person name="Tunlid A."/>
            <person name="Henrissat B."/>
            <person name="Grigoriev I.V."/>
            <person name="Hibbett D.S."/>
            <person name="Martin F."/>
        </authorList>
    </citation>
    <scope>NUCLEOTIDE SEQUENCE [LARGE SCALE GENOMIC DNA]</scope>
    <source>
        <strain evidence="15">Ve08.2h10</strain>
    </source>
</reference>
<dbReference type="AlphaFoldDB" id="A0A0D0E7Z2"/>
<evidence type="ECO:0000256" key="7">
    <source>
        <dbReference type="ARBA" id="ARBA00023027"/>
    </source>
</evidence>
<dbReference type="PROSITE" id="PS00840">
    <property type="entry name" value="SUMT_2"/>
    <property type="match status" value="1"/>
</dbReference>
<reference evidence="14 15" key="1">
    <citation type="submission" date="2014-04" db="EMBL/GenBank/DDBJ databases">
        <authorList>
            <consortium name="DOE Joint Genome Institute"/>
            <person name="Kuo A."/>
            <person name="Kohler A."/>
            <person name="Jargeat P."/>
            <person name="Nagy L.G."/>
            <person name="Floudas D."/>
            <person name="Copeland A."/>
            <person name="Barry K.W."/>
            <person name="Cichocki N."/>
            <person name="Veneault-Fourrey C."/>
            <person name="LaButti K."/>
            <person name="Lindquist E.A."/>
            <person name="Lipzen A."/>
            <person name="Lundell T."/>
            <person name="Morin E."/>
            <person name="Murat C."/>
            <person name="Sun H."/>
            <person name="Tunlid A."/>
            <person name="Henrissat B."/>
            <person name="Grigoriev I.V."/>
            <person name="Hibbett D.S."/>
            <person name="Martin F."/>
            <person name="Nordberg H.P."/>
            <person name="Cantor M.N."/>
            <person name="Hua S.X."/>
        </authorList>
    </citation>
    <scope>NUCLEOTIDE SEQUENCE [LARGE SCALE GENOMIC DNA]</scope>
    <source>
        <strain evidence="14 15">Ve08.2h10</strain>
    </source>
</reference>
<dbReference type="GO" id="GO:0019354">
    <property type="term" value="P:siroheme biosynthetic process"/>
    <property type="evidence" value="ECO:0007669"/>
    <property type="project" value="InterPro"/>
</dbReference>
<evidence type="ECO:0000313" key="14">
    <source>
        <dbReference type="EMBL" id="KIK94430.1"/>
    </source>
</evidence>
<dbReference type="InterPro" id="IPR003043">
    <property type="entry name" value="Uropor_MeTrfase_CS"/>
</dbReference>
<name>A0A0D0E7Z2_9AGAM</name>
<feature type="domain" description="Siroheme synthase central" evidence="13">
    <location>
        <begin position="180"/>
        <end position="203"/>
    </location>
</feature>
<gene>
    <name evidence="14" type="ORF">PAXRUDRAFT_142872</name>
</gene>
<dbReference type="Gene3D" id="3.30.950.10">
    <property type="entry name" value="Methyltransferase, Cobalt-precorrin-4 Transmethylase, Domain 2"/>
    <property type="match status" value="1"/>
</dbReference>
<keyword evidence="2" id="KW-0488">Methylation</keyword>
<dbReference type="FunFam" id="3.40.1010.10:FF:000006">
    <property type="entry name" value="Siroheme synthase, putative"/>
    <property type="match status" value="1"/>
</dbReference>
<evidence type="ECO:0000256" key="8">
    <source>
        <dbReference type="ARBA" id="ARBA00023244"/>
    </source>
</evidence>
<dbReference type="InterPro" id="IPR000878">
    <property type="entry name" value="4pyrrol_Mease"/>
</dbReference>
<organism evidence="14 15">
    <name type="scientific">Paxillus rubicundulus Ve08.2h10</name>
    <dbReference type="NCBI Taxonomy" id="930991"/>
    <lineage>
        <taxon>Eukaryota</taxon>
        <taxon>Fungi</taxon>
        <taxon>Dikarya</taxon>
        <taxon>Basidiomycota</taxon>
        <taxon>Agaricomycotina</taxon>
        <taxon>Agaricomycetes</taxon>
        <taxon>Agaricomycetidae</taxon>
        <taxon>Boletales</taxon>
        <taxon>Paxilineae</taxon>
        <taxon>Paxillaceae</taxon>
        <taxon>Paxillus</taxon>
    </lineage>
</organism>
<evidence type="ECO:0000256" key="5">
    <source>
        <dbReference type="ARBA" id="ARBA00022691"/>
    </source>
</evidence>
<sequence>MNPFPSPTGGASLLLSFRMHQKTTLIVGGDVLAASRAHAALEADSAVTVLVSGGLSAVCEELHWRAEQGQLNVVDWRALPVPGHPSPPDHGPGALSKMDRDVAALDRYLAETPAVSLVCITDTLSPSPPGSYARPVALRIARVCRARRILVNVTDMPELCDFAFAAAHRFVDPATRAKTPLQVGVTTNGEGCRLGGRVRRDIVAGLAREVGGAVAKVGQLRRMARELASECARHAQEGDVDDQGEEGEDSGVMTPNRPVPMRRGGARKGDEEENTVEAARRQMRWVAQVSEYWPISRLAGMTEREMRAILNGGVGLGCNSDGAAAPEYVPTDEENKSRHGLDLALGPPRQRKGRILLVGSGPGHPSLLTLATHNALTKHADLVLSDKLVPAAVLELVPPHVEVRIARKFPGNADGAQAEMMEAAVDAANRGLTVVRLKQGDPIVYGRAGEEILYFRSHGYPPVVIPGISSALAAPTFAGIPVTHRGVADSFVVCTGVGRQGRAVRLPGYERGRTLLVLMGVARLGEVVQALTEPVCQGRRDGAAYPMCIPIAIIERGSMPDQRVVVSTLDDVETALASAGEQRPPGMMVIGWAVLALGGAGEGKAGVLGVGEGVLEDGEGKEERDVERVGRWLGGRKWDVWEGIGEGWEGL</sequence>
<keyword evidence="7" id="KW-0520">NAD</keyword>
<dbReference type="InterPro" id="IPR028281">
    <property type="entry name" value="Sirohaem_synthase_central"/>
</dbReference>
<proteinExistence type="inferred from homology"/>
<feature type="domain" description="Tetrapyrrole methylase" evidence="12">
    <location>
        <begin position="355"/>
        <end position="572"/>
    </location>
</feature>
<dbReference type="STRING" id="930991.A0A0D0E7Z2"/>
<evidence type="ECO:0000313" key="15">
    <source>
        <dbReference type="Proteomes" id="UP000054538"/>
    </source>
</evidence>
<dbReference type="EMBL" id="KN825108">
    <property type="protein sequence ID" value="KIK94430.1"/>
    <property type="molecule type" value="Genomic_DNA"/>
</dbReference>
<dbReference type="SUPFAM" id="SSF53790">
    <property type="entry name" value="Tetrapyrrole methylase"/>
    <property type="match status" value="1"/>
</dbReference>
<dbReference type="HOGENOM" id="CLU_011276_11_1_1"/>
<dbReference type="Pfam" id="PF00590">
    <property type="entry name" value="TP_methylase"/>
    <property type="match status" value="1"/>
</dbReference>
<evidence type="ECO:0000256" key="11">
    <source>
        <dbReference type="SAM" id="MobiDB-lite"/>
    </source>
</evidence>
<protein>
    <recommendedName>
        <fullName evidence="1">precorrin-2 dehydrogenase</fullName>
        <ecNumber evidence="1">1.3.1.76</ecNumber>
    </recommendedName>
</protein>
<dbReference type="FunCoup" id="A0A0D0E7Z2">
    <property type="interactions" value="93"/>
</dbReference>
<dbReference type="GO" id="GO:0043115">
    <property type="term" value="F:precorrin-2 dehydrogenase activity"/>
    <property type="evidence" value="ECO:0007669"/>
    <property type="project" value="UniProtKB-EC"/>
</dbReference>
<dbReference type="PANTHER" id="PTHR45790">
    <property type="entry name" value="SIROHEME SYNTHASE-RELATED"/>
    <property type="match status" value="1"/>
</dbReference>
<dbReference type="Proteomes" id="UP000054538">
    <property type="component" value="Unassembled WGS sequence"/>
</dbReference>
<evidence type="ECO:0000256" key="3">
    <source>
        <dbReference type="ARBA" id="ARBA00022603"/>
    </source>
</evidence>
<dbReference type="OrthoDB" id="508204at2759"/>
<keyword evidence="3 10" id="KW-0489">Methyltransferase</keyword>
<feature type="region of interest" description="Disordered" evidence="11">
    <location>
        <begin position="233"/>
        <end position="274"/>
    </location>
</feature>
<feature type="compositionally biased region" description="Acidic residues" evidence="11">
    <location>
        <begin position="238"/>
        <end position="249"/>
    </location>
</feature>
<evidence type="ECO:0000256" key="4">
    <source>
        <dbReference type="ARBA" id="ARBA00022679"/>
    </source>
</evidence>
<keyword evidence="5" id="KW-0949">S-adenosyl-L-methionine</keyword>
<comment type="similarity">
    <text evidence="10">Belongs to the precorrin methyltransferase family.</text>
</comment>
<dbReference type="Gene3D" id="3.40.50.720">
    <property type="entry name" value="NAD(P)-binding Rossmann-like Domain"/>
    <property type="match status" value="1"/>
</dbReference>
<evidence type="ECO:0000256" key="9">
    <source>
        <dbReference type="ARBA" id="ARBA00035662"/>
    </source>
</evidence>
<dbReference type="GO" id="GO:0004851">
    <property type="term" value="F:uroporphyrin-III C-methyltransferase activity"/>
    <property type="evidence" value="ECO:0007669"/>
    <property type="project" value="TreeGrafter"/>
</dbReference>
<evidence type="ECO:0000259" key="12">
    <source>
        <dbReference type="Pfam" id="PF00590"/>
    </source>
</evidence>
<dbReference type="Pfam" id="PF13241">
    <property type="entry name" value="NAD_binding_7"/>
    <property type="match status" value="1"/>
</dbReference>
<dbReference type="InterPro" id="IPR014776">
    <property type="entry name" value="4pyrrole_Mease_sub2"/>
</dbReference>
<dbReference type="Pfam" id="PF14824">
    <property type="entry name" value="Sirohm_synth_M"/>
    <property type="match status" value="1"/>
</dbReference>
<dbReference type="InterPro" id="IPR014777">
    <property type="entry name" value="4pyrrole_Mease_sub1"/>
</dbReference>
<evidence type="ECO:0000256" key="2">
    <source>
        <dbReference type="ARBA" id="ARBA00022481"/>
    </source>
</evidence>
<dbReference type="InterPro" id="IPR035996">
    <property type="entry name" value="4pyrrol_Methylase_sf"/>
</dbReference>
<evidence type="ECO:0000256" key="1">
    <source>
        <dbReference type="ARBA" id="ARBA00012400"/>
    </source>
</evidence>
<dbReference type="SUPFAM" id="SSF75615">
    <property type="entry name" value="Siroheme synthase middle domains-like"/>
    <property type="match status" value="1"/>
</dbReference>
<dbReference type="GO" id="GO:0032259">
    <property type="term" value="P:methylation"/>
    <property type="evidence" value="ECO:0007669"/>
    <property type="project" value="UniProtKB-KW"/>
</dbReference>
<evidence type="ECO:0000256" key="6">
    <source>
        <dbReference type="ARBA" id="ARBA00023002"/>
    </source>
</evidence>
<keyword evidence="4 10" id="KW-0808">Transferase</keyword>
<keyword evidence="8" id="KW-0627">Porphyrin biosynthesis</keyword>
<dbReference type="SUPFAM" id="SSF51735">
    <property type="entry name" value="NAD(P)-binding Rossmann-fold domains"/>
    <property type="match status" value="1"/>
</dbReference>
<dbReference type="InParanoid" id="A0A0D0E7Z2"/>
<dbReference type="PANTHER" id="PTHR45790:SF6">
    <property type="entry name" value="UROPORPHYRINOGEN-III C-METHYLTRANSFERASE"/>
    <property type="match status" value="1"/>
</dbReference>
<keyword evidence="15" id="KW-1185">Reference proteome</keyword>
<keyword evidence="6" id="KW-0560">Oxidoreductase</keyword>
<dbReference type="InterPro" id="IPR036291">
    <property type="entry name" value="NAD(P)-bd_dom_sf"/>
</dbReference>
<comment type="similarity">
    <text evidence="9">In the N-terminal section; belongs to the precorrin methyltransferase family.</text>
</comment>